<comment type="caution">
    <text evidence="1">The sequence shown here is derived from an EMBL/GenBank/DDBJ whole genome shotgun (WGS) entry which is preliminary data.</text>
</comment>
<proteinExistence type="predicted"/>
<name>A0A3M2LI95_9ACTN</name>
<gene>
    <name evidence="1" type="ORF">EBN88_19645</name>
</gene>
<accession>A0A3M2LI95</accession>
<dbReference type="EMBL" id="RFFJ01000120">
    <property type="protein sequence ID" value="RMI37202.1"/>
    <property type="molecule type" value="Genomic_DNA"/>
</dbReference>
<keyword evidence="2" id="KW-1185">Reference proteome</keyword>
<evidence type="ECO:0000313" key="2">
    <source>
        <dbReference type="Proteomes" id="UP000278673"/>
    </source>
</evidence>
<evidence type="ECO:0000313" key="1">
    <source>
        <dbReference type="EMBL" id="RMI37202.1"/>
    </source>
</evidence>
<dbReference type="Proteomes" id="UP000278673">
    <property type="component" value="Unassembled WGS sequence"/>
</dbReference>
<sequence>MRDLVAARGDAWSGQVYPLPCGQPAAVVTGARIYERPAVNPPTVPFHELQAIVPVPDDPANPQQALLNITFSTPAATDWDTYMPLVADLLRSLAFTTEAETDDQ</sequence>
<protein>
    <submittedName>
        <fullName evidence="1">Uncharacterized protein</fullName>
    </submittedName>
</protein>
<dbReference type="AlphaFoldDB" id="A0A3M2LI95"/>
<reference evidence="1 2" key="1">
    <citation type="submission" date="2018-10" db="EMBL/GenBank/DDBJ databases">
        <title>Isolation, diversity and antifungal activity of actinobacteria from wheat.</title>
        <authorList>
            <person name="Han C."/>
        </authorList>
    </citation>
    <scope>NUCLEOTIDE SEQUENCE [LARGE SCALE GENOMIC DNA]</scope>
    <source>
        <strain evidence="1 2">NEAU-YY642</strain>
    </source>
</reference>
<organism evidence="1 2">
    <name type="scientific">Streptomyces triticirhizae</name>
    <dbReference type="NCBI Taxonomy" id="2483353"/>
    <lineage>
        <taxon>Bacteria</taxon>
        <taxon>Bacillati</taxon>
        <taxon>Actinomycetota</taxon>
        <taxon>Actinomycetes</taxon>
        <taxon>Kitasatosporales</taxon>
        <taxon>Streptomycetaceae</taxon>
        <taxon>Streptomyces</taxon>
    </lineage>
</organism>